<dbReference type="InterPro" id="IPR039425">
    <property type="entry name" value="RNA_pol_sigma-70-like"/>
</dbReference>
<keyword evidence="2" id="KW-0805">Transcription regulation</keyword>
<accession>A0A918XQA8</accession>
<dbReference type="InterPro" id="IPR013324">
    <property type="entry name" value="RNA_pol_sigma_r3/r4-like"/>
</dbReference>
<comment type="caution">
    <text evidence="7">The sequence shown here is derived from an EMBL/GenBank/DDBJ whole genome shotgun (WGS) entry which is preliminary data.</text>
</comment>
<dbReference type="InterPro" id="IPR053866">
    <property type="entry name" value="PhyR_sigma2"/>
</dbReference>
<organism evidence="7 8">
    <name type="scientific">Thalassobaculum fulvum</name>
    <dbReference type="NCBI Taxonomy" id="1633335"/>
    <lineage>
        <taxon>Bacteria</taxon>
        <taxon>Pseudomonadati</taxon>
        <taxon>Pseudomonadota</taxon>
        <taxon>Alphaproteobacteria</taxon>
        <taxon>Rhodospirillales</taxon>
        <taxon>Thalassobaculaceae</taxon>
        <taxon>Thalassobaculum</taxon>
    </lineage>
</organism>
<dbReference type="NCBIfam" id="TIGR02937">
    <property type="entry name" value="sigma70-ECF"/>
    <property type="match status" value="1"/>
</dbReference>
<evidence type="ECO:0000256" key="1">
    <source>
        <dbReference type="ARBA" id="ARBA00010641"/>
    </source>
</evidence>
<evidence type="ECO:0000256" key="4">
    <source>
        <dbReference type="ARBA" id="ARBA00023163"/>
    </source>
</evidence>
<comment type="similarity">
    <text evidence="1">Belongs to the sigma-70 factor family. ECF subfamily.</text>
</comment>
<dbReference type="Gene3D" id="1.10.1740.10">
    <property type="match status" value="1"/>
</dbReference>
<feature type="domain" description="RNA polymerase sigma factor 70 region 4 type 2" evidence="5">
    <location>
        <begin position="111"/>
        <end position="157"/>
    </location>
</feature>
<keyword evidence="4" id="KW-0804">Transcription</keyword>
<dbReference type="Proteomes" id="UP000630353">
    <property type="component" value="Unassembled WGS sequence"/>
</dbReference>
<keyword evidence="8" id="KW-1185">Reference proteome</keyword>
<dbReference type="Gene3D" id="1.10.10.10">
    <property type="entry name" value="Winged helix-like DNA-binding domain superfamily/Winged helix DNA-binding domain"/>
    <property type="match status" value="1"/>
</dbReference>
<reference evidence="7" key="2">
    <citation type="submission" date="2020-09" db="EMBL/GenBank/DDBJ databases">
        <authorList>
            <person name="Sun Q."/>
            <person name="Kim S."/>
        </authorList>
    </citation>
    <scope>NUCLEOTIDE SEQUENCE</scope>
    <source>
        <strain evidence="7">KCTC 42651</strain>
    </source>
</reference>
<dbReference type="InterPro" id="IPR013249">
    <property type="entry name" value="RNA_pol_sigma70_r4_t2"/>
</dbReference>
<feature type="domain" description="PhyR sigma2" evidence="6">
    <location>
        <begin position="10"/>
        <end position="62"/>
    </location>
</feature>
<dbReference type="EMBL" id="BMZS01000002">
    <property type="protein sequence ID" value="GHD44179.1"/>
    <property type="molecule type" value="Genomic_DNA"/>
</dbReference>
<dbReference type="GO" id="GO:0003677">
    <property type="term" value="F:DNA binding"/>
    <property type="evidence" value="ECO:0007669"/>
    <property type="project" value="InterPro"/>
</dbReference>
<evidence type="ECO:0000313" key="8">
    <source>
        <dbReference type="Proteomes" id="UP000630353"/>
    </source>
</evidence>
<keyword evidence="3" id="KW-0731">Sigma factor</keyword>
<name>A0A918XQA8_9PROT</name>
<proteinExistence type="inferred from homology"/>
<gene>
    <name evidence="7" type="primary">rpoE</name>
    <name evidence="7" type="ORF">GCM10017083_11330</name>
</gene>
<evidence type="ECO:0000256" key="2">
    <source>
        <dbReference type="ARBA" id="ARBA00023015"/>
    </source>
</evidence>
<protein>
    <submittedName>
        <fullName evidence="7">RNA polymerase sigma factor</fullName>
    </submittedName>
</protein>
<dbReference type="PANTHER" id="PTHR43133">
    <property type="entry name" value="RNA POLYMERASE ECF-TYPE SIGMA FACTO"/>
    <property type="match status" value="1"/>
</dbReference>
<dbReference type="InterPro" id="IPR013325">
    <property type="entry name" value="RNA_pol_sigma_r2"/>
</dbReference>
<dbReference type="SUPFAM" id="SSF88659">
    <property type="entry name" value="Sigma3 and sigma4 domains of RNA polymerase sigma factors"/>
    <property type="match status" value="1"/>
</dbReference>
<dbReference type="InterPro" id="IPR014284">
    <property type="entry name" value="RNA_pol_sigma-70_dom"/>
</dbReference>
<dbReference type="RefSeq" id="WP_189987953.1">
    <property type="nucleotide sequence ID" value="NZ_BMZS01000002.1"/>
</dbReference>
<dbReference type="GO" id="GO:0016987">
    <property type="term" value="F:sigma factor activity"/>
    <property type="evidence" value="ECO:0007669"/>
    <property type="project" value="UniProtKB-KW"/>
</dbReference>
<evidence type="ECO:0000259" key="5">
    <source>
        <dbReference type="Pfam" id="PF08281"/>
    </source>
</evidence>
<evidence type="ECO:0000313" key="7">
    <source>
        <dbReference type="EMBL" id="GHD44179.1"/>
    </source>
</evidence>
<dbReference type="PANTHER" id="PTHR43133:SF25">
    <property type="entry name" value="RNA POLYMERASE SIGMA FACTOR RFAY-RELATED"/>
    <property type="match status" value="1"/>
</dbReference>
<evidence type="ECO:0000256" key="3">
    <source>
        <dbReference type="ARBA" id="ARBA00023082"/>
    </source>
</evidence>
<dbReference type="Pfam" id="PF22029">
    <property type="entry name" value="PhyR_sigma2"/>
    <property type="match status" value="1"/>
</dbReference>
<dbReference type="Pfam" id="PF08281">
    <property type="entry name" value="Sigma70_r4_2"/>
    <property type="match status" value="1"/>
</dbReference>
<dbReference type="SUPFAM" id="SSF88946">
    <property type="entry name" value="Sigma2 domain of RNA polymerase sigma factors"/>
    <property type="match status" value="1"/>
</dbReference>
<dbReference type="AlphaFoldDB" id="A0A918XQA8"/>
<dbReference type="InterPro" id="IPR036388">
    <property type="entry name" value="WH-like_DNA-bd_sf"/>
</dbReference>
<evidence type="ECO:0000259" key="6">
    <source>
        <dbReference type="Pfam" id="PF22029"/>
    </source>
</evidence>
<sequence length="189" mass="21421">MRSEFVDAVEQMIPTLRRFAHSLARNAADADDLLQDTLERALARAHQFEAGTNLKAWLFTIMRNRFYTECRRRQRVRDHADERRLGAADGDDSALGGQIARVESREFAWAFSQLSAEERSLLIMATVEETPYETIARLLEVEIGTVKSRVSRVRAKLRRIQEEDRGVALARRPRPATAGRMLPAAAALS</sequence>
<dbReference type="GO" id="GO:0006352">
    <property type="term" value="P:DNA-templated transcription initiation"/>
    <property type="evidence" value="ECO:0007669"/>
    <property type="project" value="InterPro"/>
</dbReference>
<reference evidence="7" key="1">
    <citation type="journal article" date="2014" name="Int. J. Syst. Evol. Microbiol.">
        <title>Complete genome sequence of Corynebacterium casei LMG S-19264T (=DSM 44701T), isolated from a smear-ripened cheese.</title>
        <authorList>
            <consortium name="US DOE Joint Genome Institute (JGI-PGF)"/>
            <person name="Walter F."/>
            <person name="Albersmeier A."/>
            <person name="Kalinowski J."/>
            <person name="Ruckert C."/>
        </authorList>
    </citation>
    <scope>NUCLEOTIDE SEQUENCE</scope>
    <source>
        <strain evidence="7">KCTC 42651</strain>
    </source>
</reference>